<keyword evidence="4" id="KW-1185">Reference proteome</keyword>
<dbReference type="Pfam" id="PF09511">
    <property type="entry name" value="RNA_lig_T4_1"/>
    <property type="match status" value="1"/>
</dbReference>
<dbReference type="EMBL" id="AVOT02048492">
    <property type="protein sequence ID" value="MBW0543721.1"/>
    <property type="molecule type" value="Genomic_DNA"/>
</dbReference>
<keyword evidence="1" id="KW-1133">Transmembrane helix</keyword>
<dbReference type="PANTHER" id="PTHR32004:SF1">
    <property type="entry name" value="TRNA LIGASE"/>
    <property type="match status" value="1"/>
</dbReference>
<dbReference type="Proteomes" id="UP000765509">
    <property type="component" value="Unassembled WGS sequence"/>
</dbReference>
<evidence type="ECO:0000256" key="1">
    <source>
        <dbReference type="SAM" id="Phobius"/>
    </source>
</evidence>
<dbReference type="GO" id="GO:0003972">
    <property type="term" value="F:RNA ligase (ATP) activity"/>
    <property type="evidence" value="ECO:0007669"/>
    <property type="project" value="TreeGrafter"/>
</dbReference>
<dbReference type="PANTHER" id="PTHR32004">
    <property type="entry name" value="TRNA LIGASE"/>
    <property type="match status" value="1"/>
</dbReference>
<gene>
    <name evidence="3" type="ORF">O181_083436</name>
</gene>
<comment type="caution">
    <text evidence="3">The sequence shown here is derived from an EMBL/GenBank/DDBJ whole genome shotgun (WGS) entry which is preliminary data.</text>
</comment>
<evidence type="ECO:0000313" key="3">
    <source>
        <dbReference type="EMBL" id="MBW0543721.1"/>
    </source>
</evidence>
<proteinExistence type="predicted"/>
<dbReference type="AlphaFoldDB" id="A0A9Q3FP18"/>
<dbReference type="InterPro" id="IPR019039">
    <property type="entry name" value="T4-Rnl1-like_N"/>
</dbReference>
<evidence type="ECO:0000259" key="2">
    <source>
        <dbReference type="Pfam" id="PF09511"/>
    </source>
</evidence>
<dbReference type="GO" id="GO:0006388">
    <property type="term" value="P:tRNA splicing, via endonucleolytic cleavage and ligation"/>
    <property type="evidence" value="ECO:0007669"/>
    <property type="project" value="TreeGrafter"/>
</dbReference>
<sequence>MESSTSFFLHFFLFLSYLSFIIIFLVGKFRKKHYTSLSSNSQNKCLQHLHLTSNLLITSKYATIESNPYDLHQPQTHSLLSQRWLNCHLYSVSLTRPQLAQELWDANATAFDELSHDEFEEHAIQTPSNHIGLNLHGIILNIPQFMIFPPSVVAQCAKWWGFHKTPYITLNSLNKVEDHCSQVKLDVWPNLHTPIESIVIIASSNKTTLDSLKDPHPESFWKIKLKEPYLTYQKWREITRKIFGKIQNLIQT</sequence>
<accession>A0A9Q3FP18</accession>
<organism evidence="3 4">
    <name type="scientific">Austropuccinia psidii MF-1</name>
    <dbReference type="NCBI Taxonomy" id="1389203"/>
    <lineage>
        <taxon>Eukaryota</taxon>
        <taxon>Fungi</taxon>
        <taxon>Dikarya</taxon>
        <taxon>Basidiomycota</taxon>
        <taxon>Pucciniomycotina</taxon>
        <taxon>Pucciniomycetes</taxon>
        <taxon>Pucciniales</taxon>
        <taxon>Sphaerophragmiaceae</taxon>
        <taxon>Austropuccinia</taxon>
    </lineage>
</organism>
<dbReference type="OrthoDB" id="276239at2759"/>
<protein>
    <recommendedName>
        <fullName evidence="2">T4 RNA ligase 1-like N-terminal domain-containing protein</fullName>
    </recommendedName>
</protein>
<keyword evidence="1" id="KW-0812">Transmembrane</keyword>
<reference evidence="3" key="1">
    <citation type="submission" date="2021-03" db="EMBL/GenBank/DDBJ databases">
        <title>Draft genome sequence of rust myrtle Austropuccinia psidii MF-1, a brazilian biotype.</title>
        <authorList>
            <person name="Quecine M.C."/>
            <person name="Pachon D.M.R."/>
            <person name="Bonatelli M.L."/>
            <person name="Correr F.H."/>
            <person name="Franceschini L.M."/>
            <person name="Leite T.F."/>
            <person name="Margarido G.R.A."/>
            <person name="Almeida C.A."/>
            <person name="Ferrarezi J.A."/>
            <person name="Labate C.A."/>
        </authorList>
    </citation>
    <scope>NUCLEOTIDE SEQUENCE</scope>
    <source>
        <strain evidence="3">MF-1</strain>
    </source>
</reference>
<dbReference type="GO" id="GO:0005634">
    <property type="term" value="C:nucleus"/>
    <property type="evidence" value="ECO:0007669"/>
    <property type="project" value="TreeGrafter"/>
</dbReference>
<keyword evidence="1" id="KW-0472">Membrane</keyword>
<evidence type="ECO:0000313" key="4">
    <source>
        <dbReference type="Proteomes" id="UP000765509"/>
    </source>
</evidence>
<feature type="domain" description="T4 RNA ligase 1-like N-terminal" evidence="2">
    <location>
        <begin position="53"/>
        <end position="230"/>
    </location>
</feature>
<feature type="transmembrane region" description="Helical" evidence="1">
    <location>
        <begin position="6"/>
        <end position="26"/>
    </location>
</feature>
<name>A0A9Q3FP18_9BASI</name>